<proteinExistence type="predicted"/>
<dbReference type="EMBL" id="WOGU01000017">
    <property type="protein sequence ID" value="MUN64688.1"/>
    <property type="molecule type" value="Genomic_DNA"/>
</dbReference>
<dbReference type="AlphaFoldDB" id="A0A6N8GP58"/>
<organism evidence="3 4">
    <name type="scientific">Kocuria sediminis</name>
    <dbReference type="NCBI Taxonomy" id="1038857"/>
    <lineage>
        <taxon>Bacteria</taxon>
        <taxon>Bacillati</taxon>
        <taxon>Actinomycetota</taxon>
        <taxon>Actinomycetes</taxon>
        <taxon>Micrococcales</taxon>
        <taxon>Micrococcaceae</taxon>
        <taxon>Kocuria</taxon>
    </lineage>
</organism>
<evidence type="ECO:0000313" key="3">
    <source>
        <dbReference type="EMBL" id="MUN64688.1"/>
    </source>
</evidence>
<dbReference type="RefSeq" id="WP_156270580.1">
    <property type="nucleotide sequence ID" value="NZ_WOGU01000017.1"/>
</dbReference>
<feature type="compositionally biased region" description="Basic and acidic residues" evidence="1">
    <location>
        <begin position="71"/>
        <end position="87"/>
    </location>
</feature>
<keyword evidence="4" id="KW-1185">Reference proteome</keyword>
<protein>
    <submittedName>
        <fullName evidence="3">SHOCT domain-containing protein</fullName>
    </submittedName>
</protein>
<keyword evidence="2" id="KW-1133">Transmembrane helix</keyword>
<evidence type="ECO:0000313" key="4">
    <source>
        <dbReference type="Proteomes" id="UP000436989"/>
    </source>
</evidence>
<accession>A0A6N8GP58</accession>
<keyword evidence="2" id="KW-0812">Transmembrane</keyword>
<feature type="region of interest" description="Disordered" evidence="1">
    <location>
        <begin position="66"/>
        <end position="87"/>
    </location>
</feature>
<reference evidence="3 4" key="1">
    <citation type="submission" date="2019-12" db="EMBL/GenBank/DDBJ databases">
        <authorList>
            <person name="Shi Y."/>
        </authorList>
    </citation>
    <scope>NUCLEOTIDE SEQUENCE [LARGE SCALE GENOMIC DNA]</scope>
    <source>
        <strain evidence="3 4">JCM 17929</strain>
    </source>
</reference>
<sequence length="87" mass="9475">MGCCNAMGMGVGLWPLSLLVGILLIGVLVVVLMRNGAVIIDRLNGLGSGGNGRHARGILQERYARGETSTEEYRERLHTLREDNPTR</sequence>
<comment type="caution">
    <text evidence="3">The sequence shown here is derived from an EMBL/GenBank/DDBJ whole genome shotgun (WGS) entry which is preliminary data.</text>
</comment>
<evidence type="ECO:0000256" key="2">
    <source>
        <dbReference type="SAM" id="Phobius"/>
    </source>
</evidence>
<dbReference type="Proteomes" id="UP000436989">
    <property type="component" value="Unassembled WGS sequence"/>
</dbReference>
<name>A0A6N8GP58_9MICC</name>
<feature type="transmembrane region" description="Helical" evidence="2">
    <location>
        <begin position="12"/>
        <end position="33"/>
    </location>
</feature>
<keyword evidence="2" id="KW-0472">Membrane</keyword>
<evidence type="ECO:0000256" key="1">
    <source>
        <dbReference type="SAM" id="MobiDB-lite"/>
    </source>
</evidence>
<gene>
    <name evidence="3" type="ORF">GMA12_16320</name>
</gene>